<dbReference type="RefSeq" id="WP_115068331.1">
    <property type="nucleotide sequence ID" value="NZ_UHID01000005.1"/>
</dbReference>
<dbReference type="AlphaFoldDB" id="A0A380N8N5"/>
<dbReference type="InterPro" id="IPR029063">
    <property type="entry name" value="SAM-dependent_MTases_sf"/>
</dbReference>
<dbReference type="EMBL" id="UHID01000005">
    <property type="protein sequence ID" value="SUP34801.1"/>
    <property type="molecule type" value="Genomic_DNA"/>
</dbReference>
<reference evidence="1 2" key="1">
    <citation type="submission" date="2018-06" db="EMBL/GenBank/DDBJ databases">
        <authorList>
            <consortium name="Pathogen Informatics"/>
            <person name="Doyle S."/>
        </authorList>
    </citation>
    <scope>NUCLEOTIDE SEQUENCE [LARGE SCALE GENOMIC DNA]</scope>
    <source>
        <strain evidence="1 2">NCTC7807</strain>
    </source>
</reference>
<proteinExistence type="predicted"/>
<gene>
    <name evidence="1" type="ORF">NCTC7807_01852</name>
</gene>
<evidence type="ECO:0008006" key="3">
    <source>
        <dbReference type="Google" id="ProtNLM"/>
    </source>
</evidence>
<sequence length="391" mass="42412">MIDVLVCVRAEDAVLEFLTVLSREPRDEAVVVLADPDLTVTLPARAGTAERLALLAPHLRPPVQPPSSGPRHLAERVRAATAGREATVWTHSPADNREARARLGRDTVRAAHGLPVRHAVGHSPYLQVVSDEDVPLTPELAEAKREFVNHHGQSLLASGSPQYRVDTARVPASERFFRSDPAEAVRLYALLASLGEDAAEVDDPWEFAASPYERARLDATLAWTGRHCTPGTEPLIEVGACEGALTRRLLAAGHRVHATEPNDRFRRRLTAALAAAERVRVSAAGLKELADGAGPHGPHLLIEMLYYGQEPALIDRLPADLVLLALEPEALRATVRPWLAVSPHWEVTDETVLVPPRLEAVCGGRAYLTKRGSHGLALRRTSPPTAGHAPR</sequence>
<evidence type="ECO:0000313" key="2">
    <source>
        <dbReference type="Proteomes" id="UP000254150"/>
    </source>
</evidence>
<protein>
    <recommendedName>
        <fullName evidence="3">Nodulation protein S (NodS)</fullName>
    </recommendedName>
</protein>
<dbReference type="Proteomes" id="UP000254150">
    <property type="component" value="Unassembled WGS sequence"/>
</dbReference>
<dbReference type="Gene3D" id="3.40.50.150">
    <property type="entry name" value="Vaccinia Virus protein VP39"/>
    <property type="match status" value="1"/>
</dbReference>
<evidence type="ECO:0000313" key="1">
    <source>
        <dbReference type="EMBL" id="SUP34801.1"/>
    </source>
</evidence>
<dbReference type="SUPFAM" id="SSF53335">
    <property type="entry name" value="S-adenosyl-L-methionine-dependent methyltransferases"/>
    <property type="match status" value="1"/>
</dbReference>
<name>A0A380N8N5_STRGR</name>
<organism evidence="1 2">
    <name type="scientific">Streptomyces griseus</name>
    <dbReference type="NCBI Taxonomy" id="1911"/>
    <lineage>
        <taxon>Bacteria</taxon>
        <taxon>Bacillati</taxon>
        <taxon>Actinomycetota</taxon>
        <taxon>Actinomycetes</taxon>
        <taxon>Kitasatosporales</taxon>
        <taxon>Streptomycetaceae</taxon>
        <taxon>Streptomyces</taxon>
    </lineage>
</organism>
<accession>A0A380N8N5</accession>